<name>A0A4S4C074_9BACI</name>
<evidence type="ECO:0000313" key="7">
    <source>
        <dbReference type="EMBL" id="THF80999.1"/>
    </source>
</evidence>
<dbReference type="Proteomes" id="UP000310334">
    <property type="component" value="Unassembled WGS sequence"/>
</dbReference>
<dbReference type="AlphaFoldDB" id="A0A4S4C074"/>
<comment type="caution">
    <text evidence="7">The sequence shown here is derived from an EMBL/GenBank/DDBJ whole genome shotgun (WGS) entry which is preliminary data.</text>
</comment>
<feature type="transmembrane region" description="Helical" evidence="6">
    <location>
        <begin position="223"/>
        <end position="245"/>
    </location>
</feature>
<proteinExistence type="inferred from homology"/>
<dbReference type="InterPro" id="IPR051598">
    <property type="entry name" value="TSUP/Inactive_protease-like"/>
</dbReference>
<dbReference type="GO" id="GO:0005886">
    <property type="term" value="C:plasma membrane"/>
    <property type="evidence" value="ECO:0007669"/>
    <property type="project" value="UniProtKB-SubCell"/>
</dbReference>
<keyword evidence="8" id="KW-1185">Reference proteome</keyword>
<dbReference type="InterPro" id="IPR002781">
    <property type="entry name" value="TM_pro_TauE-like"/>
</dbReference>
<accession>A0A4S4C074</accession>
<evidence type="ECO:0000256" key="5">
    <source>
        <dbReference type="ARBA" id="ARBA00023136"/>
    </source>
</evidence>
<feature type="transmembrane region" description="Helical" evidence="6">
    <location>
        <begin position="251"/>
        <end position="269"/>
    </location>
</feature>
<sequence>MEWVILIIVGVFAGTLGSLVGLGGGIIVVPMLLSLGSYLPSFNDVSPQVAVGTSLLVVIFTGLSSTLTYMKFKKVDYKSGLIFFIGSGPGSIIGAYVNKLFNTSSFSIWFGLFMIFVSILLMVKGKLPQLKQRQGKKVIRPYIGEDGNEYTYAYQPIPGVIISFVVGFISGIFGIGGGSLMVPAMILLFMFPPHIAVATSMFIIFLSSVISSITHIALGNINWLFAAALVPGAWIGGRVGAIISTKMQGKTIINLLRIVLIIAGFKLIYEGFFG</sequence>
<evidence type="ECO:0000256" key="2">
    <source>
        <dbReference type="ARBA" id="ARBA00009142"/>
    </source>
</evidence>
<feature type="transmembrane region" description="Helical" evidence="6">
    <location>
        <begin position="160"/>
        <end position="189"/>
    </location>
</feature>
<keyword evidence="3 6" id="KW-0812">Transmembrane</keyword>
<evidence type="ECO:0000256" key="3">
    <source>
        <dbReference type="ARBA" id="ARBA00022692"/>
    </source>
</evidence>
<keyword evidence="6" id="KW-1003">Cell membrane</keyword>
<feature type="transmembrane region" description="Helical" evidence="6">
    <location>
        <begin position="195"/>
        <end position="216"/>
    </location>
</feature>
<feature type="transmembrane region" description="Helical" evidence="6">
    <location>
        <begin position="104"/>
        <end position="123"/>
    </location>
</feature>
<organism evidence="7 8">
    <name type="scientific">Metabacillus sediminilitoris</name>
    <dbReference type="NCBI Taxonomy" id="2567941"/>
    <lineage>
        <taxon>Bacteria</taxon>
        <taxon>Bacillati</taxon>
        <taxon>Bacillota</taxon>
        <taxon>Bacilli</taxon>
        <taxon>Bacillales</taxon>
        <taxon>Bacillaceae</taxon>
        <taxon>Metabacillus</taxon>
    </lineage>
</organism>
<reference evidence="7 8" key="1">
    <citation type="submission" date="2019-04" db="EMBL/GenBank/DDBJ databases">
        <title>Bacillus sediminilitoris sp. nov., isolated from a tidal flat sediment on the East China Sea.</title>
        <authorList>
            <person name="Wei Y."/>
            <person name="Mao H."/>
            <person name="Fang J."/>
        </authorList>
    </citation>
    <scope>NUCLEOTIDE SEQUENCE [LARGE SCALE GENOMIC DNA]</scope>
    <source>
        <strain evidence="7 8">DSL-17</strain>
    </source>
</reference>
<comment type="subcellular location">
    <subcellularLocation>
        <location evidence="6">Cell membrane</location>
        <topology evidence="6">Multi-pass membrane protein</topology>
    </subcellularLocation>
    <subcellularLocation>
        <location evidence="1">Membrane</location>
        <topology evidence="1">Multi-pass membrane protein</topology>
    </subcellularLocation>
</comment>
<keyword evidence="4 6" id="KW-1133">Transmembrane helix</keyword>
<dbReference type="EMBL" id="SSNT01000005">
    <property type="protein sequence ID" value="THF80999.1"/>
    <property type="molecule type" value="Genomic_DNA"/>
</dbReference>
<feature type="transmembrane region" description="Helical" evidence="6">
    <location>
        <begin position="49"/>
        <end position="69"/>
    </location>
</feature>
<feature type="transmembrane region" description="Helical" evidence="6">
    <location>
        <begin position="81"/>
        <end position="98"/>
    </location>
</feature>
<evidence type="ECO:0000313" key="8">
    <source>
        <dbReference type="Proteomes" id="UP000310334"/>
    </source>
</evidence>
<evidence type="ECO:0000256" key="4">
    <source>
        <dbReference type="ARBA" id="ARBA00022989"/>
    </source>
</evidence>
<dbReference type="OrthoDB" id="9780109at2"/>
<gene>
    <name evidence="7" type="ORF">E6W99_07480</name>
</gene>
<dbReference type="PANTHER" id="PTHR43701:SF2">
    <property type="entry name" value="MEMBRANE TRANSPORTER PROTEIN YJNA-RELATED"/>
    <property type="match status" value="1"/>
</dbReference>
<evidence type="ECO:0000256" key="6">
    <source>
        <dbReference type="RuleBase" id="RU363041"/>
    </source>
</evidence>
<feature type="transmembrane region" description="Helical" evidence="6">
    <location>
        <begin position="5"/>
        <end position="29"/>
    </location>
</feature>
<dbReference type="Pfam" id="PF01925">
    <property type="entry name" value="TauE"/>
    <property type="match status" value="1"/>
</dbReference>
<keyword evidence="5 6" id="KW-0472">Membrane</keyword>
<evidence type="ECO:0000256" key="1">
    <source>
        <dbReference type="ARBA" id="ARBA00004141"/>
    </source>
</evidence>
<dbReference type="PANTHER" id="PTHR43701">
    <property type="entry name" value="MEMBRANE TRANSPORTER PROTEIN MJ0441-RELATED"/>
    <property type="match status" value="1"/>
</dbReference>
<protein>
    <recommendedName>
        <fullName evidence="6">Probable membrane transporter protein</fullName>
    </recommendedName>
</protein>
<dbReference type="RefSeq" id="WP_136352575.1">
    <property type="nucleotide sequence ID" value="NZ_CP046266.1"/>
</dbReference>
<comment type="similarity">
    <text evidence="2 6">Belongs to the 4-toluene sulfonate uptake permease (TSUP) (TC 2.A.102) family.</text>
</comment>